<dbReference type="GO" id="GO:0012505">
    <property type="term" value="C:endomembrane system"/>
    <property type="evidence" value="ECO:0007669"/>
    <property type="project" value="UniProtKB-SubCell"/>
</dbReference>
<keyword evidence="13 21" id="KW-0472">Membrane</keyword>
<feature type="domain" description="RING-type" evidence="22">
    <location>
        <begin position="788"/>
        <end position="848"/>
    </location>
</feature>
<dbReference type="InterPro" id="IPR013083">
    <property type="entry name" value="Znf_RING/FYVE/PHD"/>
</dbReference>
<dbReference type="PANTHER" id="PTHR22763">
    <property type="entry name" value="RING ZINC FINGER PROTEIN"/>
    <property type="match status" value="1"/>
</dbReference>
<comment type="function">
    <text evidence="14">Catalytic component of the DSC E3 ubiquitin ligase complex which is required for the srbA transcriptional activator proteolytic cleavage to release the soluble transcription factor from the membrane in low oxygen or sterol conditions. Required for growth during hypoxia and triazole drug susceptibility, as well as for virulence in a murine model of invasive pulmonary aspergillosis (IPA).</text>
</comment>
<evidence type="ECO:0000256" key="16">
    <source>
        <dbReference type="ARBA" id="ARBA00071072"/>
    </source>
</evidence>
<evidence type="ECO:0000256" key="13">
    <source>
        <dbReference type="ARBA" id="ARBA00023136"/>
    </source>
</evidence>
<feature type="compositionally biased region" description="Polar residues" evidence="20">
    <location>
        <begin position="509"/>
        <end position="521"/>
    </location>
</feature>
<protein>
    <recommendedName>
        <fullName evidence="16">DSC E3 ubiquitin ligase complex subunit A</fullName>
        <ecNumber evidence="4">2.3.2.27</ecNumber>
    </recommendedName>
    <alternativeName>
        <fullName evidence="17">Defective for SREBP cleavage protein A</fullName>
    </alternativeName>
    <alternativeName>
        <fullName evidence="18">RING-type E3 ubiquitin transferase dscA</fullName>
    </alternativeName>
</protein>
<keyword evidence="10" id="KW-0833">Ubl conjugation pathway</keyword>
<dbReference type="InterPro" id="IPR021319">
    <property type="entry name" value="DUF2921"/>
</dbReference>
<keyword evidence="7" id="KW-0479">Metal-binding</keyword>
<keyword evidence="5" id="KW-0808">Transferase</keyword>
<evidence type="ECO:0000256" key="20">
    <source>
        <dbReference type="SAM" id="MobiDB-lite"/>
    </source>
</evidence>
<evidence type="ECO:0000256" key="4">
    <source>
        <dbReference type="ARBA" id="ARBA00012483"/>
    </source>
</evidence>
<evidence type="ECO:0000256" key="6">
    <source>
        <dbReference type="ARBA" id="ARBA00022692"/>
    </source>
</evidence>
<dbReference type="Gene3D" id="3.30.40.10">
    <property type="entry name" value="Zinc/RING finger domain, C3HC4 (zinc finger)"/>
    <property type="match status" value="1"/>
</dbReference>
<evidence type="ECO:0000256" key="9">
    <source>
        <dbReference type="ARBA" id="ARBA00022771"/>
    </source>
</evidence>
<dbReference type="PROSITE" id="PS50089">
    <property type="entry name" value="ZF_RING_2"/>
    <property type="match status" value="1"/>
</dbReference>
<sequence length="854" mass="96769">MPLVVPPRQEFARIVLIIVVIFFLYIAPDSPTSGARSSQDSLLDHTETKNLLGILNSSQWQDFAPRSSKKEAGELQKYINLTGFRENDGYQGWQRLNVWKERCVLFHQEANRRSESKEIQRKNYYTNITGVVWGKWTRYEADLTGLEKKEWPKINLSQVAPNSIYGAETNKTWAKNITGSSGSMMIRINEKDGEDSVIKSIKAEEPSIEPARRITATINLQDETNKGNGWFVRLHGVHWPKKGVLLLTTNSDKFDGIFGLPHLTYSFEQFISSQKLISQFFVMSLQKLEKTSKKDYESSISSVSENEAAQLGPQCEFVVFAQVYPIEINYISKFHFKDSELAIQEIERELRFPKGMPTPKIPKLQISTVILSPDCGFMLESKGPPDFTSEEDEHLIGEKQEVLLKNIHLLLQLFAVLILGQTFLLKAQSKDASTPSTVGRISLYTISIMLFADTFIFASLSLLSGTSPNYFPSALLASFISLMSVMLGIRFVSAIWNSQEPERRERSMQRQATESMTHPLTSEVQTDSHINVTDTNSVITPGVTDSIHDDNPIIIPSDQDIDAEILENNLNSNSSLLPTISPNASSTQTRPQSNNVSFATMYVRSVLLLTLILFVTLTSTSWPVKLRAIYIYTLSLAYLSFPAFQIYRNIQRNYRKALLWRFIIGQSVLRLTPFAYFYLKKDNILFSETDKKAFILLAGWLCIQCVVLAAQNIFGPRWGLPKTWYVEGWNYHPILRMESLEAKGLPIGLVSNQDPSSLINSVNTFLSPASIEQGKQGKKNIRLRCVDCAICMQTLEVPIIEVDKDTTTSSVAGILESKRYMVTPCRHIFHSMCLEGWMRFRLQCPICRENLPPT</sequence>
<evidence type="ECO:0000256" key="17">
    <source>
        <dbReference type="ARBA" id="ARBA00077885"/>
    </source>
</evidence>
<comment type="catalytic activity">
    <reaction evidence="1">
        <text>S-ubiquitinyl-[E2 ubiquitin-conjugating enzyme]-L-cysteine + [acceptor protein]-L-lysine = [E2 ubiquitin-conjugating enzyme]-L-cysteine + N(6)-ubiquitinyl-[acceptor protein]-L-lysine.</text>
        <dbReference type="EC" id="2.3.2.27"/>
    </reaction>
</comment>
<keyword evidence="12 21" id="KW-1133">Transmembrane helix</keyword>
<feature type="transmembrane region" description="Helical" evidence="21">
    <location>
        <begin position="475"/>
        <end position="496"/>
    </location>
</feature>
<dbReference type="Pfam" id="PF11145">
    <property type="entry name" value="DUF2921"/>
    <property type="match status" value="1"/>
</dbReference>
<comment type="pathway">
    <text evidence="3">Protein modification; protein ubiquitination.</text>
</comment>
<evidence type="ECO:0000256" key="2">
    <source>
        <dbReference type="ARBA" id="ARBA00004127"/>
    </source>
</evidence>
<evidence type="ECO:0000256" key="21">
    <source>
        <dbReference type="SAM" id="Phobius"/>
    </source>
</evidence>
<keyword evidence="8" id="KW-0732">Signal</keyword>
<reference evidence="23 24" key="1">
    <citation type="journal article" date="2014" name="BMC Genomics">
        <title>Adaptive genomic structural variation in the grape powdery mildew pathogen, Erysiphe necator.</title>
        <authorList>
            <person name="Jones L."/>
            <person name="Riaz S."/>
            <person name="Morales-Cruz A."/>
            <person name="Amrine K.C."/>
            <person name="McGuire B."/>
            <person name="Gubler W.D."/>
            <person name="Walker M.A."/>
            <person name="Cantu D."/>
        </authorList>
    </citation>
    <scope>NUCLEOTIDE SEQUENCE [LARGE SCALE GENOMIC DNA]</scope>
    <source>
        <strain evidence="24">c</strain>
    </source>
</reference>
<dbReference type="Proteomes" id="UP000030854">
    <property type="component" value="Unassembled WGS sequence"/>
</dbReference>
<dbReference type="GO" id="GO:0016874">
    <property type="term" value="F:ligase activity"/>
    <property type="evidence" value="ECO:0007669"/>
    <property type="project" value="UniProtKB-KW"/>
</dbReference>
<dbReference type="STRING" id="52586.A0A0B1P6N8"/>
<dbReference type="GO" id="GO:0044695">
    <property type="term" value="C:Dsc E3 ubiquitin ligase complex"/>
    <property type="evidence" value="ECO:0007669"/>
    <property type="project" value="TreeGrafter"/>
</dbReference>
<dbReference type="PANTHER" id="PTHR22763:SF162">
    <property type="entry name" value="TRANSMEMBRANE E3 UBIQUITIN-PROTEIN LIGASE 1"/>
    <property type="match status" value="1"/>
</dbReference>
<dbReference type="FunFam" id="3.30.40.10:FF:000626">
    <property type="entry name" value="Transmembrane ubiquitin ligase 1"/>
    <property type="match status" value="1"/>
</dbReference>
<evidence type="ECO:0000256" key="1">
    <source>
        <dbReference type="ARBA" id="ARBA00000900"/>
    </source>
</evidence>
<keyword evidence="11" id="KW-0862">Zinc</keyword>
<feature type="transmembrane region" description="Helical" evidence="21">
    <location>
        <begin position="694"/>
        <end position="714"/>
    </location>
</feature>
<evidence type="ECO:0000313" key="23">
    <source>
        <dbReference type="EMBL" id="KHJ32611.1"/>
    </source>
</evidence>
<dbReference type="EMBL" id="JNVN01001953">
    <property type="protein sequence ID" value="KHJ32611.1"/>
    <property type="molecule type" value="Genomic_DNA"/>
</dbReference>
<evidence type="ECO:0000256" key="10">
    <source>
        <dbReference type="ARBA" id="ARBA00022786"/>
    </source>
</evidence>
<keyword evidence="6 21" id="KW-0812">Transmembrane</keyword>
<keyword evidence="9 19" id="KW-0863">Zinc-finger</keyword>
<feature type="transmembrane region" description="Helical" evidence="21">
    <location>
        <begin position="659"/>
        <end position="679"/>
    </location>
</feature>
<feature type="transmembrane region" description="Helical" evidence="21">
    <location>
        <begin position="441"/>
        <end position="463"/>
    </location>
</feature>
<evidence type="ECO:0000256" key="8">
    <source>
        <dbReference type="ARBA" id="ARBA00022729"/>
    </source>
</evidence>
<comment type="subcellular location">
    <subcellularLocation>
        <location evidence="2">Endomembrane system</location>
        <topology evidence="2">Multi-pass membrane protein</topology>
    </subcellularLocation>
</comment>
<dbReference type="AlphaFoldDB" id="A0A0B1P6N8"/>
<dbReference type="GO" id="GO:0008270">
    <property type="term" value="F:zinc ion binding"/>
    <property type="evidence" value="ECO:0007669"/>
    <property type="project" value="UniProtKB-KW"/>
</dbReference>
<comment type="subunit">
    <text evidence="15">Component of the DSC E3 ubiquitin ligase complex composed of dscA, dscB, dscC and dscD.</text>
</comment>
<evidence type="ECO:0000256" key="15">
    <source>
        <dbReference type="ARBA" id="ARBA00063126"/>
    </source>
</evidence>
<evidence type="ECO:0000259" key="22">
    <source>
        <dbReference type="PROSITE" id="PS50089"/>
    </source>
</evidence>
<dbReference type="SUPFAM" id="SSF57850">
    <property type="entry name" value="RING/U-box"/>
    <property type="match status" value="1"/>
</dbReference>
<feature type="region of interest" description="Disordered" evidence="20">
    <location>
        <begin position="500"/>
        <end position="521"/>
    </location>
</feature>
<proteinExistence type="predicted"/>
<comment type="caution">
    <text evidence="23">The sequence shown here is derived from an EMBL/GenBank/DDBJ whole genome shotgun (WGS) entry which is preliminary data.</text>
</comment>
<dbReference type="InterPro" id="IPR050731">
    <property type="entry name" value="HRD1_E3_ubiq-ligases"/>
</dbReference>
<evidence type="ECO:0000256" key="12">
    <source>
        <dbReference type="ARBA" id="ARBA00022989"/>
    </source>
</evidence>
<keyword evidence="23" id="KW-0436">Ligase</keyword>
<organism evidence="23 24">
    <name type="scientific">Uncinula necator</name>
    <name type="common">Grape powdery mildew</name>
    <dbReference type="NCBI Taxonomy" id="52586"/>
    <lineage>
        <taxon>Eukaryota</taxon>
        <taxon>Fungi</taxon>
        <taxon>Dikarya</taxon>
        <taxon>Ascomycota</taxon>
        <taxon>Pezizomycotina</taxon>
        <taxon>Leotiomycetes</taxon>
        <taxon>Erysiphales</taxon>
        <taxon>Erysiphaceae</taxon>
        <taxon>Erysiphe</taxon>
    </lineage>
</organism>
<gene>
    <name evidence="23" type="ORF">EV44_g0158</name>
</gene>
<evidence type="ECO:0000256" key="3">
    <source>
        <dbReference type="ARBA" id="ARBA00004906"/>
    </source>
</evidence>
<evidence type="ECO:0000256" key="11">
    <source>
        <dbReference type="ARBA" id="ARBA00022833"/>
    </source>
</evidence>
<evidence type="ECO:0000256" key="14">
    <source>
        <dbReference type="ARBA" id="ARBA00056116"/>
    </source>
</evidence>
<dbReference type="GO" id="GO:0061630">
    <property type="term" value="F:ubiquitin protein ligase activity"/>
    <property type="evidence" value="ECO:0007669"/>
    <property type="project" value="UniProtKB-EC"/>
</dbReference>
<keyword evidence="24" id="KW-1185">Reference proteome</keyword>
<dbReference type="HOGENOM" id="CLU_010475_0_0_1"/>
<feature type="transmembrane region" description="Helical" evidence="21">
    <location>
        <begin position="596"/>
        <end position="617"/>
    </location>
</feature>
<dbReference type="UniPathway" id="UPA00143"/>
<feature type="transmembrane region" description="Helical" evidence="21">
    <location>
        <begin position="409"/>
        <end position="429"/>
    </location>
</feature>
<evidence type="ECO:0000256" key="5">
    <source>
        <dbReference type="ARBA" id="ARBA00022679"/>
    </source>
</evidence>
<dbReference type="InterPro" id="IPR024766">
    <property type="entry name" value="Znf_RING_H2"/>
</dbReference>
<dbReference type="GO" id="GO:0043161">
    <property type="term" value="P:proteasome-mediated ubiquitin-dependent protein catabolic process"/>
    <property type="evidence" value="ECO:0007669"/>
    <property type="project" value="TreeGrafter"/>
</dbReference>
<dbReference type="Pfam" id="PF12678">
    <property type="entry name" value="zf-rbx1"/>
    <property type="match status" value="1"/>
</dbReference>
<feature type="transmembrane region" description="Helical" evidence="21">
    <location>
        <begin position="629"/>
        <end position="647"/>
    </location>
</feature>
<name>A0A0B1P6N8_UNCNE</name>
<dbReference type="InterPro" id="IPR001841">
    <property type="entry name" value="Znf_RING"/>
</dbReference>
<dbReference type="SMART" id="SM00184">
    <property type="entry name" value="RING"/>
    <property type="match status" value="1"/>
</dbReference>
<evidence type="ECO:0000313" key="24">
    <source>
        <dbReference type="Proteomes" id="UP000030854"/>
    </source>
</evidence>
<evidence type="ECO:0000256" key="18">
    <source>
        <dbReference type="ARBA" id="ARBA00082128"/>
    </source>
</evidence>
<dbReference type="EC" id="2.3.2.27" evidence="4"/>
<accession>A0A0B1P6N8</accession>
<dbReference type="GO" id="GO:0016567">
    <property type="term" value="P:protein ubiquitination"/>
    <property type="evidence" value="ECO:0007669"/>
    <property type="project" value="UniProtKB-UniPathway"/>
</dbReference>
<feature type="transmembrane region" description="Helical" evidence="21">
    <location>
        <begin position="12"/>
        <end position="28"/>
    </location>
</feature>
<dbReference type="OMA" id="LEGWMRF"/>
<evidence type="ECO:0000256" key="19">
    <source>
        <dbReference type="PROSITE-ProRule" id="PRU00175"/>
    </source>
</evidence>
<evidence type="ECO:0000256" key="7">
    <source>
        <dbReference type="ARBA" id="ARBA00022723"/>
    </source>
</evidence>